<dbReference type="EMBL" id="BOMH01000072">
    <property type="protein sequence ID" value="GID70181.1"/>
    <property type="molecule type" value="Genomic_DNA"/>
</dbReference>
<evidence type="ECO:0000259" key="2">
    <source>
        <dbReference type="Pfam" id="PF03372"/>
    </source>
</evidence>
<name>A0A919ISF0_9ACTN</name>
<reference evidence="3" key="1">
    <citation type="submission" date="2021-01" db="EMBL/GenBank/DDBJ databases">
        <title>Whole genome shotgun sequence of Actinoplanes cyaneus NBRC 14990.</title>
        <authorList>
            <person name="Komaki H."/>
            <person name="Tamura T."/>
        </authorList>
    </citation>
    <scope>NUCLEOTIDE SEQUENCE</scope>
    <source>
        <strain evidence="3">NBRC 14990</strain>
    </source>
</reference>
<dbReference type="InterPro" id="IPR005135">
    <property type="entry name" value="Endo/exonuclease/phosphatase"/>
</dbReference>
<dbReference type="PANTHER" id="PTHR14859">
    <property type="entry name" value="CALCOFLUOR WHITE HYPERSENSITIVE PROTEIN PRECURSOR"/>
    <property type="match status" value="1"/>
</dbReference>
<dbReference type="GO" id="GO:0003824">
    <property type="term" value="F:catalytic activity"/>
    <property type="evidence" value="ECO:0007669"/>
    <property type="project" value="InterPro"/>
</dbReference>
<dbReference type="Pfam" id="PF03372">
    <property type="entry name" value="Exo_endo_phos"/>
    <property type="match status" value="1"/>
</dbReference>
<dbReference type="InterPro" id="IPR051916">
    <property type="entry name" value="GPI-anchor_lipid_remodeler"/>
</dbReference>
<evidence type="ECO:0000313" key="3">
    <source>
        <dbReference type="EMBL" id="GID70181.1"/>
    </source>
</evidence>
<evidence type="ECO:0000313" key="4">
    <source>
        <dbReference type="Proteomes" id="UP000619479"/>
    </source>
</evidence>
<dbReference type="SUPFAM" id="SSF56219">
    <property type="entry name" value="DNase I-like"/>
    <property type="match status" value="1"/>
</dbReference>
<keyword evidence="1" id="KW-0732">Signal</keyword>
<accession>A0A919ISF0</accession>
<protein>
    <recommendedName>
        <fullName evidence="2">Endonuclease/exonuclease/phosphatase domain-containing protein</fullName>
    </recommendedName>
</protein>
<proteinExistence type="predicted"/>
<dbReference type="Proteomes" id="UP000619479">
    <property type="component" value="Unassembled WGS sequence"/>
</dbReference>
<dbReference type="RefSeq" id="WP_203753649.1">
    <property type="nucleotide sequence ID" value="NZ_BAAAUC010000050.1"/>
</dbReference>
<evidence type="ECO:0000256" key="1">
    <source>
        <dbReference type="SAM" id="SignalP"/>
    </source>
</evidence>
<dbReference type="AlphaFoldDB" id="A0A919ISF0"/>
<feature type="domain" description="Endonuclease/exonuclease/phosphatase" evidence="2">
    <location>
        <begin position="53"/>
        <end position="302"/>
    </location>
</feature>
<dbReference type="PANTHER" id="PTHR14859:SF1">
    <property type="entry name" value="PGAP2-INTERACTING PROTEIN"/>
    <property type="match status" value="1"/>
</dbReference>
<sequence>MNINRILAPLCAALAVAGVLAGAVLTHSAPPAPPAPALPAAAAAAAGEQIRAVSWNICGEAGGAFGSSSYCPNRNTPDLKVDAVLRLVTDQQLNVVMLQEVCSGPLALNQTAGNTSLLDRLQARLGTGWSTAWAEMQRPDGRSDCRGGLAGTLGVAIAVRGTITQTTRRPLPVPHQARSSATGISSPTVLCAKVSGWSTEVCTTHLVNSDIGATAYAEEIATLGTFVLDRPADAPQVVLGGDFNTRQWSTYLKTLHDKYDECDEKAYATGDPVREPTIGGTDPGKIDYIFASAGFTACDVLTTGYQDTLTSSTPDGNSDHAPIVGITKALA</sequence>
<feature type="signal peptide" evidence="1">
    <location>
        <begin position="1"/>
        <end position="21"/>
    </location>
</feature>
<dbReference type="GO" id="GO:0006506">
    <property type="term" value="P:GPI anchor biosynthetic process"/>
    <property type="evidence" value="ECO:0007669"/>
    <property type="project" value="TreeGrafter"/>
</dbReference>
<gene>
    <name evidence="3" type="ORF">Acy02nite_80620</name>
</gene>
<comment type="caution">
    <text evidence="3">The sequence shown here is derived from an EMBL/GenBank/DDBJ whole genome shotgun (WGS) entry which is preliminary data.</text>
</comment>
<dbReference type="Gene3D" id="3.60.10.10">
    <property type="entry name" value="Endonuclease/exonuclease/phosphatase"/>
    <property type="match status" value="1"/>
</dbReference>
<organism evidence="3 4">
    <name type="scientific">Actinoplanes cyaneus</name>
    <dbReference type="NCBI Taxonomy" id="52696"/>
    <lineage>
        <taxon>Bacteria</taxon>
        <taxon>Bacillati</taxon>
        <taxon>Actinomycetota</taxon>
        <taxon>Actinomycetes</taxon>
        <taxon>Micromonosporales</taxon>
        <taxon>Micromonosporaceae</taxon>
        <taxon>Actinoplanes</taxon>
    </lineage>
</organism>
<dbReference type="InterPro" id="IPR036691">
    <property type="entry name" value="Endo/exonu/phosph_ase_sf"/>
</dbReference>
<keyword evidence="4" id="KW-1185">Reference proteome</keyword>
<dbReference type="GO" id="GO:0016020">
    <property type="term" value="C:membrane"/>
    <property type="evidence" value="ECO:0007669"/>
    <property type="project" value="GOC"/>
</dbReference>
<feature type="chain" id="PRO_5038342264" description="Endonuclease/exonuclease/phosphatase domain-containing protein" evidence="1">
    <location>
        <begin position="22"/>
        <end position="331"/>
    </location>
</feature>